<proteinExistence type="predicted"/>
<reference evidence="2 3" key="1">
    <citation type="submission" date="2015-01" db="EMBL/GenBank/DDBJ databases">
        <title>Evolution of Trichinella species and genotypes.</title>
        <authorList>
            <person name="Korhonen P.K."/>
            <person name="Edoardo P."/>
            <person name="Giuseppe L.R."/>
            <person name="Gasser R.B."/>
        </authorList>
    </citation>
    <scope>NUCLEOTIDE SEQUENCE [LARGE SCALE GENOMIC DNA]</scope>
    <source>
        <strain evidence="2">ISS37</strain>
    </source>
</reference>
<sequence length="272" mass="31505">MTVYFLLITDSALETTERRFYQVLILDFYFDWCRPGLPVTSDNYSKARQILKEQFGSDELIIQHHVKSSINGYRVCLGSLYGPITARSDMREYLMQMAESLKSKDLFTDIREMNEDYNKERSIINKVIADSIIQIKKNPPQLDQQQYALKDDNEAHVGEANPESNSEKQLMTERSSNVNDFSLKSHQTQNMYTNSNDFTPPNCFTQKEKAVLKTPIIQLLSRNPAAGSIRQIRNRYAEKQRPVMMYTGEYTSGGRTMEPFLEALMYLMTEPI</sequence>
<gene>
    <name evidence="2" type="ORF">T07_3013</name>
</gene>
<feature type="region of interest" description="Disordered" evidence="1">
    <location>
        <begin position="154"/>
        <end position="175"/>
    </location>
</feature>
<dbReference type="OrthoDB" id="5931261at2759"/>
<dbReference type="Proteomes" id="UP000054630">
    <property type="component" value="Unassembled WGS sequence"/>
</dbReference>
<evidence type="ECO:0000313" key="2">
    <source>
        <dbReference type="EMBL" id="KRX14203.1"/>
    </source>
</evidence>
<comment type="caution">
    <text evidence="2">The sequence shown here is derived from an EMBL/GenBank/DDBJ whole genome shotgun (WGS) entry which is preliminary data.</text>
</comment>
<keyword evidence="3" id="KW-1185">Reference proteome</keyword>
<protein>
    <submittedName>
        <fullName evidence="2">Uncharacterized protein</fullName>
    </submittedName>
</protein>
<name>A0A0V0RIA5_9BILA</name>
<dbReference type="AlphaFoldDB" id="A0A0V0RIA5"/>
<organism evidence="2 3">
    <name type="scientific">Trichinella nelsoni</name>
    <dbReference type="NCBI Taxonomy" id="6336"/>
    <lineage>
        <taxon>Eukaryota</taxon>
        <taxon>Metazoa</taxon>
        <taxon>Ecdysozoa</taxon>
        <taxon>Nematoda</taxon>
        <taxon>Enoplea</taxon>
        <taxon>Dorylaimia</taxon>
        <taxon>Trichinellida</taxon>
        <taxon>Trichinellidae</taxon>
        <taxon>Trichinella</taxon>
    </lineage>
</organism>
<evidence type="ECO:0000256" key="1">
    <source>
        <dbReference type="SAM" id="MobiDB-lite"/>
    </source>
</evidence>
<evidence type="ECO:0000313" key="3">
    <source>
        <dbReference type="Proteomes" id="UP000054630"/>
    </source>
</evidence>
<feature type="compositionally biased region" description="Polar residues" evidence="1">
    <location>
        <begin position="162"/>
        <end position="175"/>
    </location>
</feature>
<dbReference type="EMBL" id="JYDL01000168">
    <property type="protein sequence ID" value="KRX14203.1"/>
    <property type="molecule type" value="Genomic_DNA"/>
</dbReference>
<accession>A0A0V0RIA5</accession>